<protein>
    <recommendedName>
        <fullName evidence="2">DUF2958 domain-containing protein</fullName>
    </recommendedName>
</protein>
<proteinExistence type="predicted"/>
<dbReference type="AlphaFoldDB" id="X1RG82"/>
<organism evidence="1">
    <name type="scientific">marine sediment metagenome</name>
    <dbReference type="NCBI Taxonomy" id="412755"/>
    <lineage>
        <taxon>unclassified sequences</taxon>
        <taxon>metagenomes</taxon>
        <taxon>ecological metagenomes</taxon>
    </lineage>
</organism>
<gene>
    <name evidence="1" type="ORF">S12H4_20972</name>
</gene>
<name>X1RG82_9ZZZZ</name>
<dbReference type="EMBL" id="BARW01010713">
    <property type="protein sequence ID" value="GAI79628.1"/>
    <property type="molecule type" value="Genomic_DNA"/>
</dbReference>
<feature type="non-terminal residue" evidence="1">
    <location>
        <position position="1"/>
    </location>
</feature>
<sequence length="131" mass="15328">EAVSNPKIIVKFFHPLSSWTWFVVEGDKQEDGDWLFFGLVDGFEKELGYFTLKQLEEVEVKGLKIERDMYFGEHRINEFRGTKIEITIQAKEWNQLLAIAKESGEAKEGEKDNEKLIKDEVEKAIEAYIKR</sequence>
<dbReference type="InterPro" id="IPR021341">
    <property type="entry name" value="DUF2958"/>
</dbReference>
<accession>X1RG82</accession>
<evidence type="ECO:0008006" key="2">
    <source>
        <dbReference type="Google" id="ProtNLM"/>
    </source>
</evidence>
<comment type="caution">
    <text evidence="1">The sequence shown here is derived from an EMBL/GenBank/DDBJ whole genome shotgun (WGS) entry which is preliminary data.</text>
</comment>
<dbReference type="Pfam" id="PF11171">
    <property type="entry name" value="DUF2958"/>
    <property type="match status" value="1"/>
</dbReference>
<evidence type="ECO:0000313" key="1">
    <source>
        <dbReference type="EMBL" id="GAI79628.1"/>
    </source>
</evidence>
<reference evidence="1" key="1">
    <citation type="journal article" date="2014" name="Front. Microbiol.">
        <title>High frequency of phylogenetically diverse reductive dehalogenase-homologous genes in deep subseafloor sedimentary metagenomes.</title>
        <authorList>
            <person name="Kawai M."/>
            <person name="Futagami T."/>
            <person name="Toyoda A."/>
            <person name="Takaki Y."/>
            <person name="Nishi S."/>
            <person name="Hori S."/>
            <person name="Arai W."/>
            <person name="Tsubouchi T."/>
            <person name="Morono Y."/>
            <person name="Uchiyama I."/>
            <person name="Ito T."/>
            <person name="Fujiyama A."/>
            <person name="Inagaki F."/>
            <person name="Takami H."/>
        </authorList>
    </citation>
    <scope>NUCLEOTIDE SEQUENCE</scope>
    <source>
        <strain evidence="1">Expedition CK06-06</strain>
    </source>
</reference>